<keyword evidence="1" id="KW-0812">Transmembrane</keyword>
<organism evidence="2 3">
    <name type="scientific">Rhodocollybia butyracea</name>
    <dbReference type="NCBI Taxonomy" id="206335"/>
    <lineage>
        <taxon>Eukaryota</taxon>
        <taxon>Fungi</taxon>
        <taxon>Dikarya</taxon>
        <taxon>Basidiomycota</taxon>
        <taxon>Agaricomycotina</taxon>
        <taxon>Agaricomycetes</taxon>
        <taxon>Agaricomycetidae</taxon>
        <taxon>Agaricales</taxon>
        <taxon>Marasmiineae</taxon>
        <taxon>Omphalotaceae</taxon>
        <taxon>Rhodocollybia</taxon>
    </lineage>
</organism>
<sequence>MAVSSIDSKDTATANAAISSLQNVAVTALQAKLRRKILNEITEYCVSIVMIPLLMSGFILAVVVPIMGDMMYNETYHIESFAIRSPDDNPSQGWALYYPLAWNAFSYWLFISFIHIVMLLTIRYKLRAQVSDYISIGFTIIKSRIGDTTYLRQDSTPTVIPDAETWEPKTSFTRTFHCESDFSPCPTTLLLGWASAHAVMYPLVHKVLQGPHPGYLSVYGAYLLPLAVAILASVVPEERYLTDIHYSHSERLFQEIMEVMGMDPERMHKRFVTVYTERKSRENAGKV</sequence>
<keyword evidence="1" id="KW-1133">Transmembrane helix</keyword>
<feature type="transmembrane region" description="Helical" evidence="1">
    <location>
        <begin position="216"/>
        <end position="235"/>
    </location>
</feature>
<reference evidence="2" key="1">
    <citation type="submission" date="2020-11" db="EMBL/GenBank/DDBJ databases">
        <authorList>
            <consortium name="DOE Joint Genome Institute"/>
            <person name="Ahrendt S."/>
            <person name="Riley R."/>
            <person name="Andreopoulos W."/>
            <person name="Labutti K."/>
            <person name="Pangilinan J."/>
            <person name="Ruiz-Duenas F.J."/>
            <person name="Barrasa J.M."/>
            <person name="Sanchez-Garcia M."/>
            <person name="Camarero S."/>
            <person name="Miyauchi S."/>
            <person name="Serrano A."/>
            <person name="Linde D."/>
            <person name="Babiker R."/>
            <person name="Drula E."/>
            <person name="Ayuso-Fernandez I."/>
            <person name="Pacheco R."/>
            <person name="Padilla G."/>
            <person name="Ferreira P."/>
            <person name="Barriuso J."/>
            <person name="Kellner H."/>
            <person name="Castanera R."/>
            <person name="Alfaro M."/>
            <person name="Ramirez L."/>
            <person name="Pisabarro A.G."/>
            <person name="Kuo A."/>
            <person name="Tritt A."/>
            <person name="Lipzen A."/>
            <person name="He G."/>
            <person name="Yan M."/>
            <person name="Ng V."/>
            <person name="Cullen D."/>
            <person name="Martin F."/>
            <person name="Rosso M.-N."/>
            <person name="Henrissat B."/>
            <person name="Hibbett D."/>
            <person name="Martinez A.T."/>
            <person name="Grigoriev I.V."/>
        </authorList>
    </citation>
    <scope>NUCLEOTIDE SEQUENCE</scope>
    <source>
        <strain evidence="2">AH 40177</strain>
    </source>
</reference>
<accession>A0A9P5UG74</accession>
<protein>
    <submittedName>
        <fullName evidence="2">Uncharacterized protein</fullName>
    </submittedName>
</protein>
<keyword evidence="3" id="KW-1185">Reference proteome</keyword>
<name>A0A9P5UG74_9AGAR</name>
<feature type="transmembrane region" description="Helical" evidence="1">
    <location>
        <begin position="182"/>
        <end position="204"/>
    </location>
</feature>
<comment type="caution">
    <text evidence="2">The sequence shown here is derived from an EMBL/GenBank/DDBJ whole genome shotgun (WGS) entry which is preliminary data.</text>
</comment>
<evidence type="ECO:0000313" key="3">
    <source>
        <dbReference type="Proteomes" id="UP000772434"/>
    </source>
</evidence>
<keyword evidence="1" id="KW-0472">Membrane</keyword>
<feature type="transmembrane region" description="Helical" evidence="1">
    <location>
        <begin position="100"/>
        <end position="122"/>
    </location>
</feature>
<gene>
    <name evidence="2" type="ORF">BDP27DRAFT_1357294</name>
</gene>
<feature type="transmembrane region" description="Helical" evidence="1">
    <location>
        <begin position="44"/>
        <end position="67"/>
    </location>
</feature>
<proteinExistence type="predicted"/>
<evidence type="ECO:0000256" key="1">
    <source>
        <dbReference type="SAM" id="Phobius"/>
    </source>
</evidence>
<dbReference type="AlphaFoldDB" id="A0A9P5UG74"/>
<dbReference type="Proteomes" id="UP000772434">
    <property type="component" value="Unassembled WGS sequence"/>
</dbReference>
<evidence type="ECO:0000313" key="2">
    <source>
        <dbReference type="EMBL" id="KAF9077148.1"/>
    </source>
</evidence>
<dbReference type="EMBL" id="JADNRY010000004">
    <property type="protein sequence ID" value="KAF9077148.1"/>
    <property type="molecule type" value="Genomic_DNA"/>
</dbReference>